<dbReference type="InterPro" id="IPR006359">
    <property type="entry name" value="Tscrpt_elong_fac_GreA"/>
</dbReference>
<dbReference type="InterPro" id="IPR036953">
    <property type="entry name" value="GreA/GreB_C_sf"/>
</dbReference>
<evidence type="ECO:0000256" key="9">
    <source>
        <dbReference type="HAMAP-Rule" id="MF_00105"/>
    </source>
</evidence>
<dbReference type="PANTHER" id="PTHR30437:SF4">
    <property type="entry name" value="TRANSCRIPTION ELONGATION FACTOR GREA"/>
    <property type="match status" value="1"/>
</dbReference>
<keyword evidence="14" id="KW-1185">Reference proteome</keyword>
<dbReference type="NCBIfam" id="TIGR01462">
    <property type="entry name" value="greA"/>
    <property type="match status" value="1"/>
</dbReference>
<keyword evidence="13" id="KW-0648">Protein biosynthesis</keyword>
<organism evidence="13 14">
    <name type="scientific">Zhenhengia yiwuensis</name>
    <dbReference type="NCBI Taxonomy" id="2763666"/>
    <lineage>
        <taxon>Bacteria</taxon>
        <taxon>Bacillati</taxon>
        <taxon>Bacillota</taxon>
        <taxon>Clostridia</taxon>
        <taxon>Lachnospirales</taxon>
        <taxon>Lachnospiraceae</taxon>
        <taxon>Zhenhengia</taxon>
    </lineage>
</organism>
<protein>
    <recommendedName>
        <fullName evidence="2 9">Transcription elongation factor GreA</fullName>
    </recommendedName>
    <alternativeName>
        <fullName evidence="8 9">Transcript cleavage factor GreA</fullName>
    </alternativeName>
</protein>
<dbReference type="HAMAP" id="MF_00105">
    <property type="entry name" value="GreA_GreB"/>
    <property type="match status" value="1"/>
</dbReference>
<dbReference type="RefSeq" id="WP_177670265.1">
    <property type="nucleotide sequence ID" value="NZ_JACRSY010000004.1"/>
</dbReference>
<feature type="coiled-coil region" evidence="9">
    <location>
        <begin position="16"/>
        <end position="70"/>
    </location>
</feature>
<dbReference type="PANTHER" id="PTHR30437">
    <property type="entry name" value="TRANSCRIPTION ELONGATION FACTOR GREA"/>
    <property type="match status" value="1"/>
</dbReference>
<evidence type="ECO:0000256" key="8">
    <source>
        <dbReference type="ARBA" id="ARBA00030776"/>
    </source>
</evidence>
<accession>A0A926EFH3</accession>
<proteinExistence type="inferred from homology"/>
<keyword evidence="13" id="KW-0251">Elongation factor</keyword>
<evidence type="ECO:0000256" key="5">
    <source>
        <dbReference type="ARBA" id="ARBA00023125"/>
    </source>
</evidence>
<evidence type="ECO:0000256" key="1">
    <source>
        <dbReference type="ARBA" id="ARBA00008213"/>
    </source>
</evidence>
<dbReference type="NCBIfam" id="NF001263">
    <property type="entry name" value="PRK00226.1-4"/>
    <property type="match status" value="1"/>
</dbReference>
<comment type="caution">
    <text evidence="13">The sequence shown here is derived from an EMBL/GenBank/DDBJ whole genome shotgun (WGS) entry which is preliminary data.</text>
</comment>
<dbReference type="Gene3D" id="1.10.287.180">
    <property type="entry name" value="Transcription elongation factor, GreA/GreB, N-terminal domain"/>
    <property type="match status" value="1"/>
</dbReference>
<evidence type="ECO:0000256" key="6">
    <source>
        <dbReference type="ARBA" id="ARBA00023163"/>
    </source>
</evidence>
<dbReference type="GO" id="GO:0006354">
    <property type="term" value="P:DNA-templated transcription elongation"/>
    <property type="evidence" value="ECO:0007669"/>
    <property type="project" value="TreeGrafter"/>
</dbReference>
<dbReference type="AlphaFoldDB" id="A0A926EFH3"/>
<evidence type="ECO:0000259" key="12">
    <source>
        <dbReference type="Pfam" id="PF03449"/>
    </source>
</evidence>
<dbReference type="GO" id="GO:0003677">
    <property type="term" value="F:DNA binding"/>
    <property type="evidence" value="ECO:0007669"/>
    <property type="project" value="UniProtKB-UniRule"/>
</dbReference>
<dbReference type="GO" id="GO:0003746">
    <property type="term" value="F:translation elongation factor activity"/>
    <property type="evidence" value="ECO:0007669"/>
    <property type="project" value="UniProtKB-KW"/>
</dbReference>
<feature type="domain" description="Transcription elongation factor GreA/GreB C-terminal" evidence="11">
    <location>
        <begin position="83"/>
        <end position="157"/>
    </location>
</feature>
<feature type="domain" description="Transcription elongation factor GreA/GreB N-terminal" evidence="12">
    <location>
        <begin position="6"/>
        <end position="76"/>
    </location>
</feature>
<dbReference type="Pfam" id="PF03449">
    <property type="entry name" value="GreA_GreB_N"/>
    <property type="match status" value="1"/>
</dbReference>
<dbReference type="InterPro" id="IPR028624">
    <property type="entry name" value="Tscrpt_elong_fac_GreA/B"/>
</dbReference>
<evidence type="ECO:0000313" key="14">
    <source>
        <dbReference type="Proteomes" id="UP000655830"/>
    </source>
</evidence>
<dbReference type="InterPro" id="IPR022691">
    <property type="entry name" value="Tscrpt_elong_fac_GreA/B_N"/>
</dbReference>
<evidence type="ECO:0000313" key="13">
    <source>
        <dbReference type="EMBL" id="MBC8578579.1"/>
    </source>
</evidence>
<evidence type="ECO:0000259" key="11">
    <source>
        <dbReference type="Pfam" id="PF01272"/>
    </source>
</evidence>
<reference evidence="13" key="1">
    <citation type="submission" date="2020-08" db="EMBL/GenBank/DDBJ databases">
        <title>Genome public.</title>
        <authorList>
            <person name="Liu C."/>
            <person name="Sun Q."/>
        </authorList>
    </citation>
    <scope>NUCLEOTIDE SEQUENCE</scope>
    <source>
        <strain evidence="13">NSJ-12</strain>
    </source>
</reference>
<dbReference type="FunFam" id="1.10.287.180:FF:000001">
    <property type="entry name" value="Transcription elongation factor GreA"/>
    <property type="match status" value="1"/>
</dbReference>
<gene>
    <name evidence="9 13" type="primary">greA</name>
    <name evidence="13" type="ORF">H8718_03425</name>
</gene>
<name>A0A926EFH3_9FIRM</name>
<dbReference type="Pfam" id="PF01272">
    <property type="entry name" value="GreA_GreB"/>
    <property type="match status" value="1"/>
</dbReference>
<dbReference type="InterPro" id="IPR036805">
    <property type="entry name" value="Tscrpt_elong_fac_GreA/B_N_sf"/>
</dbReference>
<keyword evidence="5 9" id="KW-0238">DNA-binding</keyword>
<dbReference type="SUPFAM" id="SSF54534">
    <property type="entry name" value="FKBP-like"/>
    <property type="match status" value="1"/>
</dbReference>
<evidence type="ECO:0000256" key="7">
    <source>
        <dbReference type="ARBA" id="ARBA00024916"/>
    </source>
</evidence>
<dbReference type="PIRSF" id="PIRSF006092">
    <property type="entry name" value="GreA_GreB"/>
    <property type="match status" value="1"/>
</dbReference>
<evidence type="ECO:0000256" key="3">
    <source>
        <dbReference type="ARBA" id="ARBA00023015"/>
    </source>
</evidence>
<dbReference type="GO" id="GO:0070063">
    <property type="term" value="F:RNA polymerase binding"/>
    <property type="evidence" value="ECO:0007669"/>
    <property type="project" value="InterPro"/>
</dbReference>
<comment type="function">
    <text evidence="7 9 10">Necessary for efficient RNA polymerase transcription elongation past template-encoded arresting sites. The arresting sites in DNA have the property of trapping a certain fraction of elongating RNA polymerases that pass through, resulting in locked ternary complexes. Cleavage of the nascent transcript by cleavage factors such as GreA or GreB allows the resumption of elongation from the new 3'terminus. GreA releases sequences of 2 to 3 nucleotides.</text>
</comment>
<dbReference type="Gene3D" id="3.10.50.30">
    <property type="entry name" value="Transcription elongation factor, GreA/GreB, C-terminal domain"/>
    <property type="match status" value="1"/>
</dbReference>
<dbReference type="InterPro" id="IPR018151">
    <property type="entry name" value="TF_GreA/GreB_CS"/>
</dbReference>
<evidence type="ECO:0000256" key="4">
    <source>
        <dbReference type="ARBA" id="ARBA00023054"/>
    </source>
</evidence>
<keyword evidence="6 9" id="KW-0804">Transcription</keyword>
<dbReference type="PROSITE" id="PS00830">
    <property type="entry name" value="GREAB_2"/>
    <property type="match status" value="1"/>
</dbReference>
<keyword evidence="4 9" id="KW-0175">Coiled coil</keyword>
<comment type="similarity">
    <text evidence="1 9 10">Belongs to the GreA/GreB family.</text>
</comment>
<dbReference type="InterPro" id="IPR023459">
    <property type="entry name" value="Tscrpt_elong_fac_GreA/B_fam"/>
</dbReference>
<sequence>MADKQILLTYEGIKALEKELEDLKTVERNKVAVELKEARAQGDLSENAEYDAAKDRQAEIETRIVEIEKMLKNVVVIDADEQASDTVKPGHRVKLYDEAFEEEVEYLIVGSTEADPINGKISNESPVGAALIGHQVGDEVLVETEFGTDKYKILAISNN</sequence>
<dbReference type="GO" id="GO:0032784">
    <property type="term" value="P:regulation of DNA-templated transcription elongation"/>
    <property type="evidence" value="ECO:0007669"/>
    <property type="project" value="UniProtKB-UniRule"/>
</dbReference>
<dbReference type="Proteomes" id="UP000655830">
    <property type="component" value="Unassembled WGS sequence"/>
</dbReference>
<keyword evidence="3 9" id="KW-0805">Transcription regulation</keyword>
<dbReference type="InterPro" id="IPR001437">
    <property type="entry name" value="Tscrpt_elong_fac_GreA/B_C"/>
</dbReference>
<dbReference type="EMBL" id="JACRSY010000004">
    <property type="protein sequence ID" value="MBC8578579.1"/>
    <property type="molecule type" value="Genomic_DNA"/>
</dbReference>
<evidence type="ECO:0000256" key="10">
    <source>
        <dbReference type="RuleBase" id="RU000556"/>
    </source>
</evidence>
<evidence type="ECO:0000256" key="2">
    <source>
        <dbReference type="ARBA" id="ARBA00013729"/>
    </source>
</evidence>
<dbReference type="SUPFAM" id="SSF46557">
    <property type="entry name" value="GreA transcript cleavage protein, N-terminal domain"/>
    <property type="match status" value="1"/>
</dbReference>
<dbReference type="PROSITE" id="PS00829">
    <property type="entry name" value="GREAB_1"/>
    <property type="match status" value="1"/>
</dbReference>